<evidence type="ECO:0000313" key="2">
    <source>
        <dbReference type="Proteomes" id="UP000272474"/>
    </source>
</evidence>
<accession>A0A3A9Z9L5</accession>
<dbReference type="AlphaFoldDB" id="A0A3A9Z9L5"/>
<dbReference type="EMBL" id="RBAL01000003">
    <property type="protein sequence ID" value="RKN45051.1"/>
    <property type="molecule type" value="Genomic_DNA"/>
</dbReference>
<dbReference type="Proteomes" id="UP000272474">
    <property type="component" value="Unassembled WGS sequence"/>
</dbReference>
<proteinExistence type="predicted"/>
<comment type="caution">
    <text evidence="1">The sequence shown here is derived from an EMBL/GenBank/DDBJ whole genome shotgun (WGS) entry which is preliminary data.</text>
</comment>
<dbReference type="OrthoDB" id="4559210at2"/>
<name>A0A3A9Z9L5_9ACTN</name>
<evidence type="ECO:0000313" key="1">
    <source>
        <dbReference type="EMBL" id="RKN45051.1"/>
    </source>
</evidence>
<organism evidence="1 2">
    <name type="scientific">Streptomyces hoynatensis</name>
    <dbReference type="NCBI Taxonomy" id="1141874"/>
    <lineage>
        <taxon>Bacteria</taxon>
        <taxon>Bacillati</taxon>
        <taxon>Actinomycetota</taxon>
        <taxon>Actinomycetes</taxon>
        <taxon>Kitasatosporales</taxon>
        <taxon>Streptomycetaceae</taxon>
        <taxon>Streptomyces</taxon>
    </lineage>
</organism>
<dbReference type="RefSeq" id="WP_120677059.1">
    <property type="nucleotide sequence ID" value="NZ_RBAL01000003.1"/>
</dbReference>
<protein>
    <submittedName>
        <fullName evidence="1">Uncharacterized protein</fullName>
    </submittedName>
</protein>
<reference evidence="1 2" key="1">
    <citation type="journal article" date="2014" name="Int. J. Syst. Evol. Microbiol.">
        <title>Streptomyces hoynatensis sp. nov., isolated from deep marine sediment.</title>
        <authorList>
            <person name="Veyisoglu A."/>
            <person name="Sahin N."/>
        </authorList>
    </citation>
    <scope>NUCLEOTIDE SEQUENCE [LARGE SCALE GENOMIC DNA]</scope>
    <source>
        <strain evidence="1 2">KCTC 29097</strain>
    </source>
</reference>
<keyword evidence="2" id="KW-1185">Reference proteome</keyword>
<gene>
    <name evidence="1" type="ORF">D7294_08155</name>
</gene>
<sequence length="122" mass="13507">MLRGVLIAESLRVGARLAGVPLQITKLSRVEVSDPGDGQPRHWTLLEFSAEESDALRLADQLSSCLASSGGWYTDFHTVDETFVVFANKVFRYPRGQAEGRSEAQQYGRSVGVPEPQLDWQV</sequence>